<evidence type="ECO:0000256" key="2">
    <source>
        <dbReference type="SAM" id="SignalP"/>
    </source>
</evidence>
<feature type="chain" id="PRO_5045803831" description="MYXO-CTERM domain-containing protein" evidence="2">
    <location>
        <begin position="21"/>
        <end position="413"/>
    </location>
</feature>
<sequence length="413" mass="43702">MSHWIVHVVPGCLVLSVCLAASGCTEPNSEEGRLRVSLSPLFYSEIQQPSGLRALQGSTVCFDLAEFDAGSVTVHGAEECYDMAIAGVPFKDGGCVILDGPSGVQVDYTPSAVCLEEEWEVLPDRFRVEVVPVDGLRARLEWHMELKAERFAERLSSRPADRIPAADEPLRLVPGVTVGFPINVIDGAGERVAWDLAQGRVLAATDGGPGQALTPIEDTETIWPMRVGPGETRTITLEVAGAVLPVATVVATPVEQAASLEIVAAFAGTPFGARAIVRDGEGKVMIGAPVTWSLVEGELAFERFNDSAPPEYTSIEDNCAPPPTVPESRRAVLRAQLGALSDELEIEWAAKPPEEKSDAPFEPDPACQKGTGRAEDDGLGDRGCGCASGAGDAGLAGLASLMLLAGRRRRRAQ</sequence>
<keyword evidence="2" id="KW-0732">Signal</keyword>
<evidence type="ECO:0000313" key="4">
    <source>
        <dbReference type="Proteomes" id="UP001221686"/>
    </source>
</evidence>
<keyword evidence="4" id="KW-1185">Reference proteome</keyword>
<dbReference type="EMBL" id="JAQNDL010000003">
    <property type="protein sequence ID" value="MDC0720632.1"/>
    <property type="molecule type" value="Genomic_DNA"/>
</dbReference>
<reference evidence="3 4" key="1">
    <citation type="submission" date="2022-11" db="EMBL/GenBank/DDBJ databases">
        <title>Minimal conservation of predation-associated metabolite biosynthetic gene clusters underscores biosynthetic potential of Myxococcota including descriptions for ten novel species: Archangium lansinium sp. nov., Myxococcus landrumus sp. nov., Nannocystis bai.</title>
        <authorList>
            <person name="Ahearne A."/>
            <person name="Stevens C."/>
            <person name="Dowd S."/>
        </authorList>
    </citation>
    <scope>NUCLEOTIDE SEQUENCE [LARGE SCALE GENOMIC DNA]</scope>
    <source>
        <strain evidence="3 4">BB15-2</strain>
    </source>
</reference>
<evidence type="ECO:0000313" key="3">
    <source>
        <dbReference type="EMBL" id="MDC0720632.1"/>
    </source>
</evidence>
<proteinExistence type="predicted"/>
<protein>
    <recommendedName>
        <fullName evidence="5">MYXO-CTERM domain-containing protein</fullName>
    </recommendedName>
</protein>
<gene>
    <name evidence="3" type="ORF">POL25_27255</name>
</gene>
<feature type="signal peptide" evidence="2">
    <location>
        <begin position="1"/>
        <end position="20"/>
    </location>
</feature>
<dbReference type="Proteomes" id="UP001221686">
    <property type="component" value="Unassembled WGS sequence"/>
</dbReference>
<evidence type="ECO:0008006" key="5">
    <source>
        <dbReference type="Google" id="ProtNLM"/>
    </source>
</evidence>
<evidence type="ECO:0000256" key="1">
    <source>
        <dbReference type="SAM" id="MobiDB-lite"/>
    </source>
</evidence>
<organism evidence="3 4">
    <name type="scientific">Nannocystis bainbridge</name>
    <dbReference type="NCBI Taxonomy" id="2995303"/>
    <lineage>
        <taxon>Bacteria</taxon>
        <taxon>Pseudomonadati</taxon>
        <taxon>Myxococcota</taxon>
        <taxon>Polyangia</taxon>
        <taxon>Nannocystales</taxon>
        <taxon>Nannocystaceae</taxon>
        <taxon>Nannocystis</taxon>
    </lineage>
</organism>
<dbReference type="RefSeq" id="WP_272089141.1">
    <property type="nucleotide sequence ID" value="NZ_JAQNDL010000003.1"/>
</dbReference>
<feature type="region of interest" description="Disordered" evidence="1">
    <location>
        <begin position="352"/>
        <end position="393"/>
    </location>
</feature>
<comment type="caution">
    <text evidence="3">The sequence shown here is derived from an EMBL/GenBank/DDBJ whole genome shotgun (WGS) entry which is preliminary data.</text>
</comment>
<accession>A0ABT5E741</accession>
<feature type="compositionally biased region" description="Gly residues" evidence="1">
    <location>
        <begin position="381"/>
        <end position="393"/>
    </location>
</feature>
<name>A0ABT5E741_9BACT</name>